<dbReference type="AlphaFoldDB" id="A0A7D9HUL9"/>
<gene>
    <name evidence="4" type="ORF">PACLA_8A007881</name>
</gene>
<dbReference type="Gene3D" id="3.40.30.10">
    <property type="entry name" value="Glutaredoxin"/>
    <property type="match status" value="1"/>
</dbReference>
<evidence type="ECO:0000313" key="4">
    <source>
        <dbReference type="EMBL" id="CAB3991281.1"/>
    </source>
</evidence>
<evidence type="ECO:0000256" key="3">
    <source>
        <dbReference type="ARBA" id="ARBA00023002"/>
    </source>
</evidence>
<dbReference type="PROSITE" id="PS51355">
    <property type="entry name" value="GLUTATHIONE_PEROXID_3"/>
    <property type="match status" value="1"/>
</dbReference>
<dbReference type="InterPro" id="IPR000889">
    <property type="entry name" value="Glutathione_peroxidase"/>
</dbReference>
<evidence type="ECO:0000313" key="5">
    <source>
        <dbReference type="Proteomes" id="UP001152795"/>
    </source>
</evidence>
<keyword evidence="2 4" id="KW-0575">Peroxidase</keyword>
<keyword evidence="5" id="KW-1185">Reference proteome</keyword>
<proteinExistence type="inferred from homology"/>
<evidence type="ECO:0000256" key="2">
    <source>
        <dbReference type="ARBA" id="ARBA00022559"/>
    </source>
</evidence>
<reference evidence="4" key="1">
    <citation type="submission" date="2020-04" db="EMBL/GenBank/DDBJ databases">
        <authorList>
            <person name="Alioto T."/>
            <person name="Alioto T."/>
            <person name="Gomez Garrido J."/>
        </authorList>
    </citation>
    <scope>NUCLEOTIDE SEQUENCE</scope>
    <source>
        <strain evidence="4">A484AB</strain>
    </source>
</reference>
<dbReference type="InterPro" id="IPR036249">
    <property type="entry name" value="Thioredoxin-like_sf"/>
</dbReference>
<organism evidence="4 5">
    <name type="scientific">Paramuricea clavata</name>
    <name type="common">Red gorgonian</name>
    <name type="synonym">Violescent sea-whip</name>
    <dbReference type="NCBI Taxonomy" id="317549"/>
    <lineage>
        <taxon>Eukaryota</taxon>
        <taxon>Metazoa</taxon>
        <taxon>Cnidaria</taxon>
        <taxon>Anthozoa</taxon>
        <taxon>Octocorallia</taxon>
        <taxon>Malacalcyonacea</taxon>
        <taxon>Plexauridae</taxon>
        <taxon>Paramuricea</taxon>
    </lineage>
</organism>
<dbReference type="GO" id="GO:0004601">
    <property type="term" value="F:peroxidase activity"/>
    <property type="evidence" value="ECO:0007669"/>
    <property type="project" value="UniProtKB-KW"/>
</dbReference>
<name>A0A7D9HUL9_PARCT</name>
<evidence type="ECO:0000256" key="1">
    <source>
        <dbReference type="ARBA" id="ARBA00006926"/>
    </source>
</evidence>
<protein>
    <submittedName>
        <fullName evidence="4">Epididymal secretory glutathione peroxidase-like</fullName>
    </submittedName>
</protein>
<dbReference type="GO" id="GO:0006979">
    <property type="term" value="P:response to oxidative stress"/>
    <property type="evidence" value="ECO:0007669"/>
    <property type="project" value="InterPro"/>
</dbReference>
<comment type="similarity">
    <text evidence="1">Belongs to the glutathione peroxidase family.</text>
</comment>
<keyword evidence="3" id="KW-0560">Oxidoreductase</keyword>
<sequence>SLCPNPITLIGNPLERFYTPIRTTDIKWNFEKILIDHTGQPRKRYTPAFKPLDMKADVQNLVQECLKGYQRKVKWWSFV</sequence>
<dbReference type="SUPFAM" id="SSF52833">
    <property type="entry name" value="Thioredoxin-like"/>
    <property type="match status" value="1"/>
</dbReference>
<feature type="non-terminal residue" evidence="4">
    <location>
        <position position="1"/>
    </location>
</feature>
<dbReference type="Proteomes" id="UP001152795">
    <property type="component" value="Unassembled WGS sequence"/>
</dbReference>
<comment type="caution">
    <text evidence="4">The sequence shown here is derived from an EMBL/GenBank/DDBJ whole genome shotgun (WGS) entry which is preliminary data.</text>
</comment>
<dbReference type="OrthoDB" id="446890at2759"/>
<dbReference type="EMBL" id="CACRXK020001819">
    <property type="protein sequence ID" value="CAB3991281.1"/>
    <property type="molecule type" value="Genomic_DNA"/>
</dbReference>
<accession>A0A7D9HUL9</accession>